<evidence type="ECO:0000313" key="4">
    <source>
        <dbReference type="RefSeq" id="XP_022304356.1"/>
    </source>
</evidence>
<dbReference type="KEGG" id="cvn:111111585"/>
<dbReference type="Proteomes" id="UP000694844">
    <property type="component" value="Chromosome 8"/>
</dbReference>
<dbReference type="RefSeq" id="XP_022304356.1">
    <property type="nucleotide sequence ID" value="XM_022448648.1"/>
</dbReference>
<feature type="region of interest" description="Disordered" evidence="1">
    <location>
        <begin position="40"/>
        <end position="69"/>
    </location>
</feature>
<accession>A0A8B8BHY4</accession>
<keyword evidence="2" id="KW-1185">Reference proteome</keyword>
<proteinExistence type="predicted"/>
<protein>
    <submittedName>
        <fullName evidence="3">Uncharacterized protein LOC111110296 isoform X1</fullName>
    </submittedName>
    <submittedName>
        <fullName evidence="4">Uncharacterized protein LOC111111585</fullName>
    </submittedName>
</protein>
<dbReference type="GeneID" id="111110296"/>
<dbReference type="KEGG" id="cvn:111110296"/>
<dbReference type="AlphaFoldDB" id="A0A8B8BHY4"/>
<feature type="compositionally biased region" description="Acidic residues" evidence="1">
    <location>
        <begin position="48"/>
        <end position="61"/>
    </location>
</feature>
<dbReference type="Proteomes" id="UP000694844">
    <property type="component" value="Chromosome 9"/>
</dbReference>
<evidence type="ECO:0000256" key="1">
    <source>
        <dbReference type="SAM" id="MobiDB-lite"/>
    </source>
</evidence>
<evidence type="ECO:0000313" key="2">
    <source>
        <dbReference type="Proteomes" id="UP000694844"/>
    </source>
</evidence>
<gene>
    <name evidence="3" type="primary">LOC111110296</name>
    <name evidence="4" type="synonym">LOC111111585</name>
</gene>
<organism evidence="2 3">
    <name type="scientific">Crassostrea virginica</name>
    <name type="common">Eastern oyster</name>
    <dbReference type="NCBI Taxonomy" id="6565"/>
    <lineage>
        <taxon>Eukaryota</taxon>
        <taxon>Metazoa</taxon>
        <taxon>Spiralia</taxon>
        <taxon>Lophotrochozoa</taxon>
        <taxon>Mollusca</taxon>
        <taxon>Bivalvia</taxon>
        <taxon>Autobranchia</taxon>
        <taxon>Pteriomorphia</taxon>
        <taxon>Ostreida</taxon>
        <taxon>Ostreoidea</taxon>
        <taxon>Ostreidae</taxon>
        <taxon>Crassostrea</taxon>
    </lineage>
</organism>
<dbReference type="RefSeq" id="XP_022302429.1">
    <property type="nucleotide sequence ID" value="XM_022446721.1"/>
</dbReference>
<evidence type="ECO:0000313" key="3">
    <source>
        <dbReference type="RefSeq" id="XP_022302429.1"/>
    </source>
</evidence>
<name>A0A8B8BHY4_CRAVI</name>
<reference evidence="3 4" key="1">
    <citation type="submission" date="2025-04" db="UniProtKB">
        <authorList>
            <consortium name="RefSeq"/>
        </authorList>
    </citation>
    <scope>IDENTIFICATION</scope>
    <source>
        <tissue evidence="3 4">Whole sample</tissue>
    </source>
</reference>
<sequence>MLSIPLNNRLIEKIESRSAISAVSLKKKKPKKDVVKINSKVLEKVESESENGEDEEMDEEPSTGSDETAVCDVEADEMMNHTIPAPVHVAVPFMISTAMAEHVCDSECSEKDHNEEISCCFPLLYPGENKIIFQKQRKQL</sequence>